<dbReference type="SMART" id="SM00028">
    <property type="entry name" value="TPR"/>
    <property type="match status" value="9"/>
</dbReference>
<dbReference type="InterPro" id="IPR019734">
    <property type="entry name" value="TPR_rpt"/>
</dbReference>
<dbReference type="SUPFAM" id="SSF48452">
    <property type="entry name" value="TPR-like"/>
    <property type="match status" value="2"/>
</dbReference>
<keyword evidence="5 10" id="KW-0808">Transferase</keyword>
<comment type="similarity">
    <text evidence="2">Belongs to the glycosyltransferase 41 family. O-GlcNAc transferase subfamily.</text>
</comment>
<sequence length="747" mass="81304">MQSSGAGARAFQNARLQKKLKKQADAIISAAASAHGQGRYAETEALCRQVLQAVPDHFDATHLLGLCAHQGGRLGEAQQLLARAIALEPRSHEAYNNLATVHSGLGQFEAARACQERAIALKPNFPQALTSLGNTLLHLNLPEQAIEAYDRAIRLKPDHADALCNRGLAELTLRQFDRAKQSFERALVFQSRHVEALVGKGVVSIELKHYDEAEAALGAALTIRPNSAKALAHRGRLHLELSRSERAAADFDAALAISPRLEVALQGKAQVALAMGNTAQAIAAVKILLEENPRSAIAMTLLSACFANQGEIASAIEHLDAALALAPDHADLIARKIHFLDFLSDADFAVQQAARKYWWEAIGGRLPQRKLSPRQLDPDRRIVIGYVAAEFWYHSAAFGLLPVLRHHDHAKFEIVCYSCSPLRDEMTAEFKSLADVWVDAWQLSDDELADRIQADNVDILIDVSGHSTGNRLPVFARKPAPIQVTGFGHATGTGLQTMDYVLADPVFIPQSARHLLAEKVHDLPCLITTDPILDVPPSELPMLRNGYVTFGVFNRIYKISDQAIRVWAKVMREATGSKIIIKHTLLDDSLLRDNLIARFVAQGIAEENVICMGSTPRHEHLLAFAQVDISLDTFPQNGGVSTWESLYAGVPVVAKLGNGASSRAGGAIVAAVGLNDWVAEDDEGYAAIACKYAAQPAHLAKLRAELPARIAASPAGNVEIYTRRVEAGYRQFWHDYCASASERGEVV</sequence>
<gene>
    <name evidence="10" type="ORF">XH94_08875</name>
</gene>
<keyword evidence="7 8" id="KW-0802">TPR repeat</keyword>
<organism evidence="10 11">
    <name type="scientific">Bradyrhizobium zhanjiangense</name>
    <dbReference type="NCBI Taxonomy" id="1325107"/>
    <lineage>
        <taxon>Bacteria</taxon>
        <taxon>Pseudomonadati</taxon>
        <taxon>Pseudomonadota</taxon>
        <taxon>Alphaproteobacteria</taxon>
        <taxon>Hyphomicrobiales</taxon>
        <taxon>Nitrobacteraceae</taxon>
        <taxon>Bradyrhizobium</taxon>
    </lineage>
</organism>
<dbReference type="PROSITE" id="PS50293">
    <property type="entry name" value="TPR_REGION"/>
    <property type="match status" value="1"/>
</dbReference>
<feature type="repeat" description="TPR" evidence="8">
    <location>
        <begin position="126"/>
        <end position="159"/>
    </location>
</feature>
<dbReference type="Gene3D" id="1.25.40.10">
    <property type="entry name" value="Tetratricopeptide repeat domain"/>
    <property type="match status" value="4"/>
</dbReference>
<dbReference type="Pfam" id="PF13844">
    <property type="entry name" value="Glyco_transf_41"/>
    <property type="match status" value="2"/>
</dbReference>
<dbReference type="Gene3D" id="3.40.50.2000">
    <property type="entry name" value="Glycogen Phosphorylase B"/>
    <property type="match status" value="1"/>
</dbReference>
<dbReference type="EMBL" id="LBJM01000020">
    <property type="protein sequence ID" value="RXH41289.1"/>
    <property type="molecule type" value="Genomic_DNA"/>
</dbReference>
<accession>A0A4Q0SS98</accession>
<reference evidence="10 11" key="1">
    <citation type="submission" date="2015-04" db="EMBL/GenBank/DDBJ databases">
        <title>Comparative genomics of rhizobia nodulating Arachis hypogaea in China.</title>
        <authorList>
            <person name="Li Y."/>
        </authorList>
    </citation>
    <scope>NUCLEOTIDE SEQUENCE [LARGE SCALE GENOMIC DNA]</scope>
    <source>
        <strain evidence="10 11">CCBAU 51787</strain>
    </source>
</reference>
<dbReference type="Proteomes" id="UP000290565">
    <property type="component" value="Unassembled WGS sequence"/>
</dbReference>
<dbReference type="PROSITE" id="PS50005">
    <property type="entry name" value="TPR"/>
    <property type="match status" value="6"/>
</dbReference>
<proteinExistence type="inferred from homology"/>
<dbReference type="RefSeq" id="WP_164939264.1">
    <property type="nucleotide sequence ID" value="NZ_LBJM01000020.1"/>
</dbReference>
<evidence type="ECO:0000313" key="11">
    <source>
        <dbReference type="Proteomes" id="UP000290565"/>
    </source>
</evidence>
<evidence type="ECO:0000256" key="3">
    <source>
        <dbReference type="ARBA" id="ARBA00011970"/>
    </source>
</evidence>
<dbReference type="PANTHER" id="PTHR44835:SF1">
    <property type="entry name" value="PROTEIN O-GLCNAC TRANSFERASE"/>
    <property type="match status" value="1"/>
</dbReference>
<evidence type="ECO:0000313" key="10">
    <source>
        <dbReference type="EMBL" id="RXH41289.1"/>
    </source>
</evidence>
<dbReference type="PANTHER" id="PTHR44835">
    <property type="entry name" value="UDP-N-ACETYLGLUCOSAMINE--PEPTIDE N-ACETYLGLUCOSAMINYLTRANSFERASE SPINDLY-RELATED"/>
    <property type="match status" value="1"/>
</dbReference>
<dbReference type="Pfam" id="PF00515">
    <property type="entry name" value="TPR_1"/>
    <property type="match status" value="1"/>
</dbReference>
<dbReference type="Gene3D" id="3.40.50.11380">
    <property type="match status" value="1"/>
</dbReference>
<comment type="pathway">
    <text evidence="1">Protein modification; protein glycosylation.</text>
</comment>
<dbReference type="Pfam" id="PF14559">
    <property type="entry name" value="TPR_19"/>
    <property type="match status" value="1"/>
</dbReference>
<feature type="repeat" description="TPR" evidence="8">
    <location>
        <begin position="296"/>
        <end position="329"/>
    </location>
</feature>
<comment type="caution">
    <text evidence="10">The sequence shown here is derived from an EMBL/GenBank/DDBJ whole genome shotgun (WGS) entry which is preliminary data.</text>
</comment>
<evidence type="ECO:0000256" key="2">
    <source>
        <dbReference type="ARBA" id="ARBA00005386"/>
    </source>
</evidence>
<evidence type="ECO:0000256" key="6">
    <source>
        <dbReference type="ARBA" id="ARBA00022737"/>
    </source>
</evidence>
<protein>
    <recommendedName>
        <fullName evidence="3">protein O-GlcNAc transferase</fullName>
        <ecNumber evidence="3">2.4.1.255</ecNumber>
    </recommendedName>
</protein>
<keyword evidence="6" id="KW-0677">Repeat</keyword>
<evidence type="ECO:0000256" key="7">
    <source>
        <dbReference type="ARBA" id="ARBA00022803"/>
    </source>
</evidence>
<dbReference type="GO" id="GO:0097363">
    <property type="term" value="F:protein O-acetylglucosaminyltransferase activity"/>
    <property type="evidence" value="ECO:0007669"/>
    <property type="project" value="UniProtKB-EC"/>
</dbReference>
<feature type="repeat" description="TPR" evidence="8">
    <location>
        <begin position="160"/>
        <end position="193"/>
    </location>
</feature>
<evidence type="ECO:0000256" key="5">
    <source>
        <dbReference type="ARBA" id="ARBA00022679"/>
    </source>
</evidence>
<dbReference type="InterPro" id="IPR051939">
    <property type="entry name" value="Glycosyltr_41/O-GlcNAc_trsf"/>
</dbReference>
<feature type="repeat" description="TPR" evidence="8">
    <location>
        <begin position="194"/>
        <end position="227"/>
    </location>
</feature>
<feature type="domain" description="O-GlcNAc transferase C-terminal" evidence="9">
    <location>
        <begin position="377"/>
        <end position="521"/>
    </location>
</feature>
<evidence type="ECO:0000259" key="9">
    <source>
        <dbReference type="Pfam" id="PF13844"/>
    </source>
</evidence>
<dbReference type="SUPFAM" id="SSF53756">
    <property type="entry name" value="UDP-Glycosyltransferase/glycogen phosphorylase"/>
    <property type="match status" value="1"/>
</dbReference>
<dbReference type="Pfam" id="PF13432">
    <property type="entry name" value="TPR_16"/>
    <property type="match status" value="2"/>
</dbReference>
<evidence type="ECO:0000256" key="8">
    <source>
        <dbReference type="PROSITE-ProRule" id="PRU00339"/>
    </source>
</evidence>
<feature type="domain" description="O-GlcNAc transferase C-terminal" evidence="9">
    <location>
        <begin position="545"/>
        <end position="723"/>
    </location>
</feature>
<feature type="repeat" description="TPR" evidence="8">
    <location>
        <begin position="92"/>
        <end position="125"/>
    </location>
</feature>
<dbReference type="AlphaFoldDB" id="A0A4Q0SS98"/>
<name>A0A4Q0SS98_9BRAD</name>
<dbReference type="InterPro" id="IPR011990">
    <property type="entry name" value="TPR-like_helical_dom_sf"/>
</dbReference>
<evidence type="ECO:0000256" key="1">
    <source>
        <dbReference type="ARBA" id="ARBA00004922"/>
    </source>
</evidence>
<dbReference type="InterPro" id="IPR029489">
    <property type="entry name" value="OGT/SEC/SPY_C"/>
</dbReference>
<dbReference type="EC" id="2.4.1.255" evidence="3"/>
<keyword evidence="4" id="KW-0328">Glycosyltransferase</keyword>
<feature type="repeat" description="TPR" evidence="8">
    <location>
        <begin position="228"/>
        <end position="261"/>
    </location>
</feature>
<evidence type="ECO:0000256" key="4">
    <source>
        <dbReference type="ARBA" id="ARBA00022676"/>
    </source>
</evidence>